<evidence type="ECO:0000256" key="1">
    <source>
        <dbReference type="ARBA" id="ARBA00009437"/>
    </source>
</evidence>
<evidence type="ECO:0000259" key="5">
    <source>
        <dbReference type="PROSITE" id="PS50931"/>
    </source>
</evidence>
<dbReference type="InterPro" id="IPR036390">
    <property type="entry name" value="WH_DNA-bd_sf"/>
</dbReference>
<dbReference type="PANTHER" id="PTHR30346:SF0">
    <property type="entry name" value="HCA OPERON TRANSCRIPTIONAL ACTIVATOR HCAR"/>
    <property type="match status" value="1"/>
</dbReference>
<keyword evidence="2" id="KW-0805">Transcription regulation</keyword>
<evidence type="ECO:0000313" key="7">
    <source>
        <dbReference type="Proteomes" id="UP000824175"/>
    </source>
</evidence>
<dbReference type="Gene3D" id="3.40.190.290">
    <property type="match status" value="1"/>
</dbReference>
<sequence>MELRVLKYFLVVAQEENMTRASQLLYISQPTLSRQLMQLEEELGEKLFIRHSRHVQLTEAGMLLKKHAQDMIRIEEMITRDFSKEADQVTGSIAIGCCEAEGMHELAGILHEFKCQYPLIHFELMTMSSDSIQHGIENGTLDFGLLLEPIDLTKYAFSRLHTKEHWGILVKEDDPLAQLDTIVPTELEGYALIVPDRQRIQNELAKWINWEERQVDIVASYNIGYNMIHLVQEGMGIAICLEAMGRMQGTRFIPFQGIPATTSVIAYKRNQPHGKAVSRFLTFIERRQDHE</sequence>
<dbReference type="InterPro" id="IPR036388">
    <property type="entry name" value="WH-like_DNA-bd_sf"/>
</dbReference>
<evidence type="ECO:0000256" key="2">
    <source>
        <dbReference type="ARBA" id="ARBA00023015"/>
    </source>
</evidence>
<dbReference type="InterPro" id="IPR000847">
    <property type="entry name" value="LysR_HTH_N"/>
</dbReference>
<reference evidence="6" key="2">
    <citation type="journal article" date="2021" name="PeerJ">
        <title>Extensive microbial diversity within the chicken gut microbiome revealed by metagenomics and culture.</title>
        <authorList>
            <person name="Gilroy R."/>
            <person name="Ravi A."/>
            <person name="Getino M."/>
            <person name="Pursley I."/>
            <person name="Horton D.L."/>
            <person name="Alikhan N.F."/>
            <person name="Baker D."/>
            <person name="Gharbi K."/>
            <person name="Hall N."/>
            <person name="Watson M."/>
            <person name="Adriaenssens E.M."/>
            <person name="Foster-Nyarko E."/>
            <person name="Jarju S."/>
            <person name="Secka A."/>
            <person name="Antonio M."/>
            <person name="Oren A."/>
            <person name="Chaudhuri R.R."/>
            <person name="La Ragione R."/>
            <person name="Hildebrand F."/>
            <person name="Pallen M.J."/>
        </authorList>
    </citation>
    <scope>NUCLEOTIDE SEQUENCE</scope>
    <source>
        <strain evidence="6">CHK195-11698</strain>
    </source>
</reference>
<dbReference type="PRINTS" id="PR00039">
    <property type="entry name" value="HTHLYSR"/>
</dbReference>
<proteinExistence type="inferred from homology"/>
<dbReference type="FunFam" id="1.10.10.10:FF:000001">
    <property type="entry name" value="LysR family transcriptional regulator"/>
    <property type="match status" value="1"/>
</dbReference>
<dbReference type="GO" id="GO:0003677">
    <property type="term" value="F:DNA binding"/>
    <property type="evidence" value="ECO:0007669"/>
    <property type="project" value="UniProtKB-KW"/>
</dbReference>
<feature type="domain" description="HTH lysR-type" evidence="5">
    <location>
        <begin position="1"/>
        <end position="58"/>
    </location>
</feature>
<dbReference type="InterPro" id="IPR005119">
    <property type="entry name" value="LysR_subst-bd"/>
</dbReference>
<comment type="caution">
    <text evidence="6">The sequence shown here is derived from an EMBL/GenBank/DDBJ whole genome shotgun (WGS) entry which is preliminary data.</text>
</comment>
<comment type="similarity">
    <text evidence="1">Belongs to the LysR transcriptional regulatory family.</text>
</comment>
<dbReference type="EMBL" id="DVMJ01000045">
    <property type="protein sequence ID" value="HIU13448.1"/>
    <property type="molecule type" value="Genomic_DNA"/>
</dbReference>
<keyword evidence="4" id="KW-0804">Transcription</keyword>
<protein>
    <submittedName>
        <fullName evidence="6">LysR family transcriptional regulator</fullName>
    </submittedName>
</protein>
<reference evidence="6" key="1">
    <citation type="submission" date="2020-10" db="EMBL/GenBank/DDBJ databases">
        <authorList>
            <person name="Gilroy R."/>
        </authorList>
    </citation>
    <scope>NUCLEOTIDE SEQUENCE</scope>
    <source>
        <strain evidence="6">CHK195-11698</strain>
    </source>
</reference>
<dbReference type="GO" id="GO:0003700">
    <property type="term" value="F:DNA-binding transcription factor activity"/>
    <property type="evidence" value="ECO:0007669"/>
    <property type="project" value="InterPro"/>
</dbReference>
<dbReference type="Pfam" id="PF00126">
    <property type="entry name" value="HTH_1"/>
    <property type="match status" value="1"/>
</dbReference>
<dbReference type="AlphaFoldDB" id="A0A9D1HMW4"/>
<keyword evidence="3" id="KW-0238">DNA-binding</keyword>
<dbReference type="GO" id="GO:0032993">
    <property type="term" value="C:protein-DNA complex"/>
    <property type="evidence" value="ECO:0007669"/>
    <property type="project" value="TreeGrafter"/>
</dbReference>
<evidence type="ECO:0000256" key="3">
    <source>
        <dbReference type="ARBA" id="ARBA00023125"/>
    </source>
</evidence>
<name>A0A9D1HMW4_9FIRM</name>
<gene>
    <name evidence="6" type="ORF">IAD15_05205</name>
</gene>
<evidence type="ECO:0000256" key="4">
    <source>
        <dbReference type="ARBA" id="ARBA00023163"/>
    </source>
</evidence>
<dbReference type="PANTHER" id="PTHR30346">
    <property type="entry name" value="TRANSCRIPTIONAL DUAL REGULATOR HCAR-RELATED"/>
    <property type="match status" value="1"/>
</dbReference>
<dbReference type="SUPFAM" id="SSF53850">
    <property type="entry name" value="Periplasmic binding protein-like II"/>
    <property type="match status" value="1"/>
</dbReference>
<dbReference type="PROSITE" id="PS50931">
    <property type="entry name" value="HTH_LYSR"/>
    <property type="match status" value="1"/>
</dbReference>
<dbReference type="Gene3D" id="1.10.10.10">
    <property type="entry name" value="Winged helix-like DNA-binding domain superfamily/Winged helix DNA-binding domain"/>
    <property type="match status" value="1"/>
</dbReference>
<dbReference type="SUPFAM" id="SSF46785">
    <property type="entry name" value="Winged helix' DNA-binding domain"/>
    <property type="match status" value="1"/>
</dbReference>
<dbReference type="Pfam" id="PF03466">
    <property type="entry name" value="LysR_substrate"/>
    <property type="match status" value="1"/>
</dbReference>
<evidence type="ECO:0000313" key="6">
    <source>
        <dbReference type="EMBL" id="HIU13448.1"/>
    </source>
</evidence>
<dbReference type="Proteomes" id="UP000824175">
    <property type="component" value="Unassembled WGS sequence"/>
</dbReference>
<dbReference type="CDD" id="cd05466">
    <property type="entry name" value="PBP2_LTTR_substrate"/>
    <property type="match status" value="1"/>
</dbReference>
<accession>A0A9D1HMW4</accession>
<organism evidence="6 7">
    <name type="scientific">Candidatus Fimiplasma intestinipullorum</name>
    <dbReference type="NCBI Taxonomy" id="2840825"/>
    <lineage>
        <taxon>Bacteria</taxon>
        <taxon>Bacillati</taxon>
        <taxon>Bacillota</taxon>
        <taxon>Clostridia</taxon>
        <taxon>Eubacteriales</taxon>
        <taxon>Candidatus Fimiplasma</taxon>
    </lineage>
</organism>